<feature type="transmembrane region" description="Helical" evidence="1">
    <location>
        <begin position="170"/>
        <end position="189"/>
    </location>
</feature>
<feature type="transmembrane region" description="Helical" evidence="1">
    <location>
        <begin position="520"/>
        <end position="541"/>
    </location>
</feature>
<reference evidence="2 3" key="1">
    <citation type="journal article" date="2020" name="Biotechnol. Biofuels">
        <title>New insights from the biogas microbiome by comprehensive genome-resolved metagenomics of nearly 1600 species originating from multiple anaerobic digesters.</title>
        <authorList>
            <person name="Campanaro S."/>
            <person name="Treu L."/>
            <person name="Rodriguez-R L.M."/>
            <person name="Kovalovszki A."/>
            <person name="Ziels R.M."/>
            <person name="Maus I."/>
            <person name="Zhu X."/>
            <person name="Kougias P.G."/>
            <person name="Basile A."/>
            <person name="Luo G."/>
            <person name="Schluter A."/>
            <person name="Konstantinidis K.T."/>
            <person name="Angelidaki I."/>
        </authorList>
    </citation>
    <scope>NUCLEOTIDE SEQUENCE [LARGE SCALE GENOMIC DNA]</scope>
    <source>
        <strain evidence="2">AS22ysBPME_79</strain>
    </source>
</reference>
<gene>
    <name evidence="2" type="ORF">GX950_01800</name>
</gene>
<feature type="transmembrane region" description="Helical" evidence="1">
    <location>
        <begin position="41"/>
        <end position="61"/>
    </location>
</feature>
<comment type="caution">
    <text evidence="2">The sequence shown here is derived from an EMBL/GenBank/DDBJ whole genome shotgun (WGS) entry which is preliminary data.</text>
</comment>
<sequence length="549" mass="64226">KLFYTKEHSLLYTLFLTLLFFIPDFIYYGKMVGLGATLWSSLYVGLMPALLGFVILVYFIICFEKKQNVLKLAVLFCLGILSHFIFVVIILYLLINLLIDFKRKSEIILIFIIGSCLSAFWWIPAIIYKEYTVIAYYMLPLVNFTWVLILLSFICILYRWNKIEFKFFKFYFVGMVLFLILILAEKLFINGQTFRVFFVLIFFLSPILFDSLIHFYNQLLKRMKIKSTLTPLFYIFLILIITSSFFIDYSSKTFIEFDIEKLDSNNIFLILGPVEDNIFAHHALFYEFTNNLGGRALRGLFAEQSPNIVFSSGLSLLSNPKEFIWGTIAIKGDQIDITKFSQLMNIMGSTSIISTEGINKNLPVLKMRKIGTQYIKKNENKLLWFDTNKIFEKKDIIEYYFTDSNTIEILNYIPDYYTGTDWIKDNSLYLSKTGKIISLTKITDSYPNNSAKILNYSRKNNHITFFIDSNTNVPILIKESYFPNWKAYINGKLTQIHVASPNLMIINGYGNVELRFEKSYFEIFSLFFSLAIFILICILFVKTKIKQKF</sequence>
<dbReference type="AlphaFoldDB" id="A0A7K4BZ76"/>
<feature type="transmembrane region" description="Helical" evidence="1">
    <location>
        <begin position="12"/>
        <end position="29"/>
    </location>
</feature>
<accession>A0A7K4BZ76</accession>
<feature type="non-terminal residue" evidence="2">
    <location>
        <position position="1"/>
    </location>
</feature>
<name>A0A7K4BZ76_9ARCH</name>
<evidence type="ECO:0008006" key="4">
    <source>
        <dbReference type="Google" id="ProtNLM"/>
    </source>
</evidence>
<feature type="transmembrane region" description="Helical" evidence="1">
    <location>
        <begin position="134"/>
        <end position="158"/>
    </location>
</feature>
<feature type="transmembrane region" description="Helical" evidence="1">
    <location>
        <begin position="107"/>
        <end position="128"/>
    </location>
</feature>
<evidence type="ECO:0000256" key="1">
    <source>
        <dbReference type="SAM" id="Phobius"/>
    </source>
</evidence>
<keyword evidence="1" id="KW-0812">Transmembrane</keyword>
<dbReference type="EMBL" id="JAAZKV010000013">
    <property type="protein sequence ID" value="NMA44527.1"/>
    <property type="molecule type" value="Genomic_DNA"/>
</dbReference>
<proteinExistence type="predicted"/>
<evidence type="ECO:0000313" key="2">
    <source>
        <dbReference type="EMBL" id="NMA44527.1"/>
    </source>
</evidence>
<keyword evidence="1" id="KW-0472">Membrane</keyword>
<protein>
    <recommendedName>
        <fullName evidence="4">YfhO family protein</fullName>
    </recommendedName>
</protein>
<keyword evidence="1" id="KW-1133">Transmembrane helix</keyword>
<feature type="transmembrane region" description="Helical" evidence="1">
    <location>
        <begin position="73"/>
        <end position="95"/>
    </location>
</feature>
<evidence type="ECO:0000313" key="3">
    <source>
        <dbReference type="Proteomes" id="UP000526302"/>
    </source>
</evidence>
<feature type="transmembrane region" description="Helical" evidence="1">
    <location>
        <begin position="228"/>
        <end position="247"/>
    </location>
</feature>
<dbReference type="Proteomes" id="UP000526302">
    <property type="component" value="Unassembled WGS sequence"/>
</dbReference>
<organism evidence="2 3">
    <name type="scientific">Candidatus Iainarchaeum sp</name>
    <dbReference type="NCBI Taxonomy" id="3101447"/>
    <lineage>
        <taxon>Archaea</taxon>
        <taxon>Candidatus Iainarchaeota</taxon>
        <taxon>Candidatus Iainarchaeia</taxon>
        <taxon>Candidatus Iainarchaeales</taxon>
        <taxon>Candidatus Iainarchaeaceae</taxon>
        <taxon>Candidatus Iainarchaeum</taxon>
    </lineage>
</organism>
<feature type="transmembrane region" description="Helical" evidence="1">
    <location>
        <begin position="195"/>
        <end position="216"/>
    </location>
</feature>